<keyword evidence="1" id="KW-0812">Transmembrane</keyword>
<keyword evidence="1" id="KW-0472">Membrane</keyword>
<keyword evidence="5" id="KW-1185">Reference proteome</keyword>
<protein>
    <recommendedName>
        <fullName evidence="6">DUF805 domain-containing protein</fullName>
    </recommendedName>
</protein>
<evidence type="ECO:0000313" key="4">
    <source>
        <dbReference type="Proteomes" id="UP000070258"/>
    </source>
</evidence>
<dbReference type="Proteomes" id="UP000070409">
    <property type="component" value="Unassembled WGS sequence"/>
</dbReference>
<dbReference type="PANTHER" id="PTHR34980">
    <property type="entry name" value="INNER MEMBRANE PROTEIN-RELATED-RELATED"/>
    <property type="match status" value="1"/>
</dbReference>
<feature type="transmembrane region" description="Helical" evidence="1">
    <location>
        <begin position="46"/>
        <end position="70"/>
    </location>
</feature>
<dbReference type="AlphaFoldDB" id="A0A138AUR6"/>
<keyword evidence="1" id="KW-1133">Transmembrane helix</keyword>
<dbReference type="Proteomes" id="UP000070258">
    <property type="component" value="Unassembled WGS sequence"/>
</dbReference>
<evidence type="ECO:0008006" key="6">
    <source>
        <dbReference type="Google" id="ProtNLM"/>
    </source>
</evidence>
<reference evidence="3" key="3">
    <citation type="submission" date="2016-02" db="EMBL/GenBank/DDBJ databases">
        <authorList>
            <person name="Teng J.L."/>
            <person name="Yang Y."/>
            <person name="Huang Y."/>
            <person name="Guo F."/>
            <person name="Wei W."/>
            <person name="Chen J.H."/>
            <person name="Wong S.Y."/>
            <person name="Lau S.K."/>
            <person name="Woo P.C."/>
        </authorList>
    </citation>
    <scope>NUCLEOTIDE SEQUENCE</scope>
    <source>
        <strain evidence="3">JCM 15929</strain>
    </source>
</reference>
<evidence type="ECO:0000313" key="5">
    <source>
        <dbReference type="Proteomes" id="UP000070409"/>
    </source>
</evidence>
<reference evidence="4" key="1">
    <citation type="submission" date="2016-02" db="EMBL/GenBank/DDBJ databases">
        <authorList>
            <person name="Wen L."/>
            <person name="He K."/>
            <person name="Yang H."/>
        </authorList>
    </citation>
    <scope>NUCLEOTIDE SEQUENCE [LARGE SCALE GENOMIC DNA]</scope>
    <source>
        <strain evidence="4">JCM 15929</strain>
    </source>
</reference>
<evidence type="ECO:0000313" key="3">
    <source>
        <dbReference type="EMBL" id="KXP14116.1"/>
    </source>
</evidence>
<dbReference type="OrthoDB" id="9812349at2"/>
<dbReference type="PANTHER" id="PTHR34980:SF2">
    <property type="entry name" value="INNER MEMBRANE PROTEIN YHAH-RELATED"/>
    <property type="match status" value="1"/>
</dbReference>
<feature type="transmembrane region" description="Helical" evidence="1">
    <location>
        <begin position="82"/>
        <end position="103"/>
    </location>
</feature>
<gene>
    <name evidence="3" type="ORF">AXK60_21765</name>
    <name evidence="2" type="ORF">AXK61_22190</name>
</gene>
<proteinExistence type="predicted"/>
<dbReference type="EMBL" id="LSRE01000017">
    <property type="protein sequence ID" value="KXO97741.1"/>
    <property type="molecule type" value="Genomic_DNA"/>
</dbReference>
<evidence type="ECO:0000256" key="1">
    <source>
        <dbReference type="SAM" id="Phobius"/>
    </source>
</evidence>
<organism evidence="3 4">
    <name type="scientific">Tsukamurella pseudospumae</name>
    <dbReference type="NCBI Taxonomy" id="239498"/>
    <lineage>
        <taxon>Bacteria</taxon>
        <taxon>Bacillati</taxon>
        <taxon>Actinomycetota</taxon>
        <taxon>Actinomycetes</taxon>
        <taxon>Mycobacteriales</taxon>
        <taxon>Tsukamurellaceae</taxon>
        <taxon>Tsukamurella</taxon>
    </lineage>
</organism>
<accession>A0A138AUR6</accession>
<evidence type="ECO:0000313" key="2">
    <source>
        <dbReference type="EMBL" id="KXO97741.1"/>
    </source>
</evidence>
<dbReference type="Pfam" id="PF05656">
    <property type="entry name" value="DUF805"/>
    <property type="match status" value="1"/>
</dbReference>
<reference evidence="2 5" key="2">
    <citation type="submission" date="2016-02" db="EMBL/GenBank/DDBJ databases">
        <authorList>
            <person name="Teng J.L."/>
            <person name="Tang Y."/>
            <person name="Huang Y."/>
            <person name="Guo F."/>
            <person name="Wei W."/>
            <person name="Chen J.H."/>
            <person name="Wong S.Y."/>
            <person name="Lau S.K."/>
            <person name="Woo P.C."/>
        </authorList>
    </citation>
    <scope>NUCLEOTIDE SEQUENCE [LARGE SCALE GENOMIC DNA]</scope>
    <source>
        <strain evidence="2 5">JCM 13375</strain>
    </source>
</reference>
<comment type="caution">
    <text evidence="3">The sequence shown here is derived from an EMBL/GenBank/DDBJ whole genome shotgun (WGS) entry which is preliminary data.</text>
</comment>
<feature type="transmembrane region" description="Helical" evidence="1">
    <location>
        <begin position="115"/>
        <end position="142"/>
    </location>
</feature>
<dbReference type="GO" id="GO:0005886">
    <property type="term" value="C:plasma membrane"/>
    <property type="evidence" value="ECO:0007669"/>
    <property type="project" value="TreeGrafter"/>
</dbReference>
<dbReference type="STRING" id="239498.AXK60_21765"/>
<sequence length="163" mass="17506">MSDQYVVDRDPQDLTIPLRGATFGEAVKRFFRSYFRYSGRASKSEFWWPALANLLAILVAVGVIVTGGVLGEEGAGSPVMAIGGMLIVAIMIVYGIGGISLSVRRLHDIDQSGWWYLLIVVAAAVPVVNIAATIAALAIGLIEAKPGGVRYDAPRAQRDRLFS</sequence>
<dbReference type="EMBL" id="LSRF01000007">
    <property type="protein sequence ID" value="KXP14116.1"/>
    <property type="molecule type" value="Genomic_DNA"/>
</dbReference>
<dbReference type="InterPro" id="IPR008523">
    <property type="entry name" value="DUF805"/>
</dbReference>
<name>A0A138AUR6_9ACTN</name>